<name>A0A1J5TUF3_9ZZZZ</name>
<organism evidence="1">
    <name type="scientific">mine drainage metagenome</name>
    <dbReference type="NCBI Taxonomy" id="410659"/>
    <lineage>
        <taxon>unclassified sequences</taxon>
        <taxon>metagenomes</taxon>
        <taxon>ecological metagenomes</taxon>
    </lineage>
</organism>
<keyword evidence="1" id="KW-0378">Hydrolase</keyword>
<dbReference type="AlphaFoldDB" id="A0A1J5TUF3"/>
<evidence type="ECO:0000313" key="1">
    <source>
        <dbReference type="EMBL" id="OIR19880.1"/>
    </source>
</evidence>
<accession>A0A1J5TUF3</accession>
<dbReference type="GO" id="GO:0016787">
    <property type="term" value="F:hydrolase activity"/>
    <property type="evidence" value="ECO:0007669"/>
    <property type="project" value="UniProtKB-KW"/>
</dbReference>
<dbReference type="PANTHER" id="PTHR37946">
    <property type="entry name" value="SLL1969 PROTEIN"/>
    <property type="match status" value="1"/>
</dbReference>
<dbReference type="InterPro" id="IPR029058">
    <property type="entry name" value="AB_hydrolase_fold"/>
</dbReference>
<sequence length="326" mass="35611">MKSLALIAATCTLLSLAGCASERTDPSLLTFDQSRLPPADLDLAIPHLGPCTNNPDRTLHLNSQQPVTVLVHGCRGSTGNFRALAEVMAFNGQQTACFDYDDRDSLMRSSAQLAASLDNLAGHLHNKQITVIGHSQGALISRKALVAARPDPMQDQETQLRLVTISGPFSGIASAETCGSPSLLWRIATLGMVKQVCQIISGDKWFEITSASDFIRQPGDLRKQVSSYLKIDTDERDACYRNEDGTCRAKDYTFSLDEQYYPPVDRSQPVKNVEVKAGHVEIVGDQRVAPRKLIAVLQQNGILNPTAAQRSAAFDRLLARLYSNND</sequence>
<dbReference type="PROSITE" id="PS51257">
    <property type="entry name" value="PROKAR_LIPOPROTEIN"/>
    <property type="match status" value="1"/>
</dbReference>
<comment type="caution">
    <text evidence="1">The sequence shown here is derived from an EMBL/GenBank/DDBJ whole genome shotgun (WGS) entry which is preliminary data.</text>
</comment>
<dbReference type="EMBL" id="MLJW01000001">
    <property type="protein sequence ID" value="OIR19880.1"/>
    <property type="molecule type" value="Genomic_DNA"/>
</dbReference>
<reference evidence="1" key="1">
    <citation type="submission" date="2016-10" db="EMBL/GenBank/DDBJ databases">
        <title>Sequence of Gallionella enrichment culture.</title>
        <authorList>
            <person name="Poehlein A."/>
            <person name="Muehling M."/>
            <person name="Daniel R."/>
        </authorList>
    </citation>
    <scope>NUCLEOTIDE SEQUENCE</scope>
</reference>
<gene>
    <name evidence="1" type="ORF">GALL_07640</name>
</gene>
<protein>
    <submittedName>
        <fullName evidence="1">Alpha/beta hydrolase family protein</fullName>
    </submittedName>
</protein>
<dbReference type="PANTHER" id="PTHR37946:SF1">
    <property type="entry name" value="SLL1969 PROTEIN"/>
    <property type="match status" value="1"/>
</dbReference>
<dbReference type="Gene3D" id="3.40.50.1820">
    <property type="entry name" value="alpha/beta hydrolase"/>
    <property type="match status" value="1"/>
</dbReference>
<proteinExistence type="predicted"/>
<dbReference type="Pfam" id="PF02089">
    <property type="entry name" value="Palm_thioest"/>
    <property type="match status" value="1"/>
</dbReference>
<dbReference type="SUPFAM" id="SSF53474">
    <property type="entry name" value="alpha/beta-Hydrolases"/>
    <property type="match status" value="1"/>
</dbReference>